<keyword evidence="6" id="KW-1185">Reference proteome</keyword>
<evidence type="ECO:0000259" key="4">
    <source>
        <dbReference type="PROSITE" id="PS51826"/>
    </source>
</evidence>
<evidence type="ECO:0000313" key="5">
    <source>
        <dbReference type="EMBL" id="NGQ92634.1"/>
    </source>
</evidence>
<accession>A0A6M1U4N2</accession>
<dbReference type="SUPFAM" id="SSF53474">
    <property type="entry name" value="alpha/beta-Hydrolases"/>
    <property type="match status" value="1"/>
</dbReference>
<dbReference type="Gene3D" id="4.10.320.10">
    <property type="entry name" value="E3-binding domain"/>
    <property type="match status" value="1"/>
</dbReference>
<evidence type="ECO:0000256" key="1">
    <source>
        <dbReference type="ARBA" id="ARBA00007317"/>
    </source>
</evidence>
<dbReference type="InterPro" id="IPR029058">
    <property type="entry name" value="AB_hydrolase_fold"/>
</dbReference>
<name>A0A6M1U4N2_9RHOB</name>
<feature type="compositionally biased region" description="Pro residues" evidence="2">
    <location>
        <begin position="87"/>
        <end position="97"/>
    </location>
</feature>
<feature type="domain" description="Lipoyl-binding" evidence="3">
    <location>
        <begin position="2"/>
        <end position="76"/>
    </location>
</feature>
<feature type="domain" description="Peripheral subunit-binding (PSBD)" evidence="4">
    <location>
        <begin position="125"/>
        <end position="162"/>
    </location>
</feature>
<dbReference type="EMBL" id="JAALFE010000020">
    <property type="protein sequence ID" value="NGQ92634.1"/>
    <property type="molecule type" value="Genomic_DNA"/>
</dbReference>
<dbReference type="SUPFAM" id="SSF47005">
    <property type="entry name" value="Peripheral subunit-binding domain of 2-oxo acid dehydrogenase complex"/>
    <property type="match status" value="1"/>
</dbReference>
<protein>
    <submittedName>
        <fullName evidence="5">Acetoin dehydrogenase dihydrolipoyllysine-residue acetyltransferase subunit</fullName>
    </submittedName>
</protein>
<dbReference type="PROSITE" id="PS51826">
    <property type="entry name" value="PSBD"/>
    <property type="match status" value="1"/>
</dbReference>
<keyword evidence="5" id="KW-0808">Transferase</keyword>
<organism evidence="5 6">
    <name type="scientific">Paragemmobacter kunshanensis</name>
    <dbReference type="NCBI Taxonomy" id="2583234"/>
    <lineage>
        <taxon>Bacteria</taxon>
        <taxon>Pseudomonadati</taxon>
        <taxon>Pseudomonadota</taxon>
        <taxon>Alphaproteobacteria</taxon>
        <taxon>Rhodobacterales</taxon>
        <taxon>Paracoccaceae</taxon>
        <taxon>Paragemmobacter</taxon>
    </lineage>
</organism>
<feature type="compositionally biased region" description="Low complexity" evidence="2">
    <location>
        <begin position="98"/>
        <end position="107"/>
    </location>
</feature>
<dbReference type="InterPro" id="IPR000089">
    <property type="entry name" value="Biotin_lipoyl"/>
</dbReference>
<reference evidence="5 6" key="1">
    <citation type="submission" date="2020-02" db="EMBL/GenBank/DDBJ databases">
        <title>Rhodobacter translucens sp. nov., a novel bacterium isolated from activated sludge.</title>
        <authorList>
            <person name="Liu J."/>
        </authorList>
    </citation>
    <scope>NUCLEOTIDE SEQUENCE [LARGE SCALE GENOMIC DNA]</scope>
    <source>
        <strain evidence="5 6">HX-7-19</strain>
    </source>
</reference>
<comment type="similarity">
    <text evidence="1">Belongs to the 2-oxoacid dehydrogenase family.</text>
</comment>
<dbReference type="Pfam" id="PF12697">
    <property type="entry name" value="Abhydrolase_6"/>
    <property type="match status" value="1"/>
</dbReference>
<evidence type="ECO:0000256" key="2">
    <source>
        <dbReference type="SAM" id="MobiDB-lite"/>
    </source>
</evidence>
<evidence type="ECO:0000259" key="3">
    <source>
        <dbReference type="PROSITE" id="PS50968"/>
    </source>
</evidence>
<dbReference type="Gene3D" id="3.40.50.1820">
    <property type="entry name" value="alpha/beta hydrolase"/>
    <property type="match status" value="1"/>
</dbReference>
<dbReference type="InterPro" id="IPR011053">
    <property type="entry name" value="Single_hybrid_motif"/>
</dbReference>
<proteinExistence type="inferred from homology"/>
<dbReference type="PROSITE" id="PS50968">
    <property type="entry name" value="BIOTINYL_LIPOYL"/>
    <property type="match status" value="1"/>
</dbReference>
<dbReference type="Pfam" id="PF02817">
    <property type="entry name" value="E3_binding"/>
    <property type="match status" value="1"/>
</dbReference>
<dbReference type="InterPro" id="IPR000073">
    <property type="entry name" value="AB_hydrolase_1"/>
</dbReference>
<evidence type="ECO:0000313" key="6">
    <source>
        <dbReference type="Proteomes" id="UP000474758"/>
    </source>
</evidence>
<dbReference type="PRINTS" id="PR00111">
    <property type="entry name" value="ABHYDROLASE"/>
</dbReference>
<dbReference type="CDD" id="cd06849">
    <property type="entry name" value="lipoyl_domain"/>
    <property type="match status" value="1"/>
</dbReference>
<dbReference type="InterPro" id="IPR004167">
    <property type="entry name" value="PSBD"/>
</dbReference>
<dbReference type="RefSeq" id="WP_165052503.1">
    <property type="nucleotide sequence ID" value="NZ_JAALFE010000020.1"/>
</dbReference>
<dbReference type="SUPFAM" id="SSF51230">
    <property type="entry name" value="Single hybrid motif"/>
    <property type="match status" value="1"/>
</dbReference>
<dbReference type="Proteomes" id="UP000474758">
    <property type="component" value="Unassembled WGS sequence"/>
</dbReference>
<comment type="caution">
    <text evidence="5">The sequence shown here is derived from an EMBL/GenBank/DDBJ whole genome shotgun (WGS) entry which is preliminary data.</text>
</comment>
<gene>
    <name evidence="5" type="ORF">G5V65_17210</name>
</gene>
<sequence>MPTPVLYPKVSLELQTGRIARWLVEDGAMVTAGQVIFEIDNDKAAVEVEAPAPGRLHHLAPEGAEVDVGAEVARITADDEVAVTPPQAAPKPAPAQAPEPALQASAARGPLSAAPPRAEGARLPNPTPLARRIARETGLDLAGLSGTGPRGRVQKSDVMARLSALAATPTTSPAPGSDGDLNALWLRRGEGMPVVLLHGYSADLNNWRGLFAGARPAFPVLALDLPAHGASPRAVPPDADALCAMVERSLARHAPGPILLAGHSFGAAIAARLAARGVADLRGLCLFAPAGLGPEIDDAFTRGILRARTAASLRPWLERLVHDPAVISDAFVKAVAAQRQDEALTAAMAAFADRFFPDGTQALSVRSDLARLRIPARIVFGRQDRILPFATTRDLPAPVALHAVEACGHLPHLEHPDLALRILTEVWRSAS</sequence>
<dbReference type="AlphaFoldDB" id="A0A6M1U4N2"/>
<dbReference type="Pfam" id="PF00364">
    <property type="entry name" value="Biotin_lipoyl"/>
    <property type="match status" value="1"/>
</dbReference>
<dbReference type="Gene3D" id="2.40.50.100">
    <property type="match status" value="1"/>
</dbReference>
<dbReference type="InterPro" id="IPR036625">
    <property type="entry name" value="E3-bd_dom_sf"/>
</dbReference>
<feature type="region of interest" description="Disordered" evidence="2">
    <location>
        <begin position="84"/>
        <end position="127"/>
    </location>
</feature>
<dbReference type="PANTHER" id="PTHR46438">
    <property type="entry name" value="ALPHA/BETA-HYDROLASES SUPERFAMILY PROTEIN"/>
    <property type="match status" value="1"/>
</dbReference>
<dbReference type="NCBIfam" id="NF011457">
    <property type="entry name" value="PRK14875.1"/>
    <property type="match status" value="1"/>
</dbReference>
<dbReference type="GO" id="GO:0016746">
    <property type="term" value="F:acyltransferase activity"/>
    <property type="evidence" value="ECO:0007669"/>
    <property type="project" value="InterPro"/>
</dbReference>